<proteinExistence type="predicted"/>
<keyword evidence="3" id="KW-1185">Reference proteome</keyword>
<name>A0A161YP04_9CLOT</name>
<reference evidence="2 3" key="1">
    <citation type="submission" date="2016-04" db="EMBL/GenBank/DDBJ databases">
        <title>Genome sequence of Clostridium magnum DSM 2767.</title>
        <authorList>
            <person name="Poehlein A."/>
            <person name="Uhlig R."/>
            <person name="Fischer R."/>
            <person name="Bahl H."/>
            <person name="Daniel R."/>
        </authorList>
    </citation>
    <scope>NUCLEOTIDE SEQUENCE [LARGE SCALE GENOMIC DNA]</scope>
    <source>
        <strain evidence="2 3">DSM 2767</strain>
    </source>
</reference>
<accession>A0A161YP04</accession>
<dbReference type="GO" id="GO:0019082">
    <property type="term" value="P:viral protein processing"/>
    <property type="evidence" value="ECO:0007669"/>
    <property type="project" value="InterPro"/>
</dbReference>
<organism evidence="2 3">
    <name type="scientific">Clostridium magnum DSM 2767</name>
    <dbReference type="NCBI Taxonomy" id="1121326"/>
    <lineage>
        <taxon>Bacteria</taxon>
        <taxon>Bacillati</taxon>
        <taxon>Bacillota</taxon>
        <taxon>Clostridia</taxon>
        <taxon>Eubacteriales</taxon>
        <taxon>Clostridiaceae</taxon>
        <taxon>Clostridium</taxon>
    </lineage>
</organism>
<protein>
    <recommendedName>
        <fullName evidence="1">Peptidase C30 domain-containing protein</fullName>
    </recommendedName>
</protein>
<feature type="domain" description="Peptidase C30" evidence="1">
    <location>
        <begin position="1"/>
        <end position="60"/>
    </location>
</feature>
<dbReference type="RefSeq" id="WP_066621983.1">
    <property type="nucleotide sequence ID" value="NZ_FQXL01000023.1"/>
</dbReference>
<dbReference type="GO" id="GO:0008233">
    <property type="term" value="F:peptidase activity"/>
    <property type="evidence" value="ECO:0007669"/>
    <property type="project" value="InterPro"/>
</dbReference>
<dbReference type="AlphaFoldDB" id="A0A161YP04"/>
<dbReference type="OrthoDB" id="1937878at2"/>
<comment type="caution">
    <text evidence="2">The sequence shown here is derived from an EMBL/GenBank/DDBJ whole genome shotgun (WGS) entry which is preliminary data.</text>
</comment>
<dbReference type="Proteomes" id="UP000076603">
    <property type="component" value="Unassembled WGS sequence"/>
</dbReference>
<dbReference type="PROSITE" id="PS51442">
    <property type="entry name" value="M_PRO"/>
    <property type="match status" value="1"/>
</dbReference>
<sequence length="60" mass="6713">MSNHVVKISEELLKEFDGLVQKSGVSKQEFLSSIANLYNINNIAENDIIDVASYYDSFTA</sequence>
<dbReference type="PATRIC" id="fig|1121326.3.peg.2278"/>
<gene>
    <name evidence="2" type="ORF">CLMAG_22810</name>
</gene>
<evidence type="ECO:0000313" key="2">
    <source>
        <dbReference type="EMBL" id="KZL92472.1"/>
    </source>
</evidence>
<dbReference type="InterPro" id="IPR008740">
    <property type="entry name" value="Peptidase_C30_CoV"/>
</dbReference>
<dbReference type="EMBL" id="LWAE01000002">
    <property type="protein sequence ID" value="KZL92472.1"/>
    <property type="molecule type" value="Genomic_DNA"/>
</dbReference>
<evidence type="ECO:0000313" key="3">
    <source>
        <dbReference type="Proteomes" id="UP000076603"/>
    </source>
</evidence>
<evidence type="ECO:0000259" key="1">
    <source>
        <dbReference type="PROSITE" id="PS51442"/>
    </source>
</evidence>